<dbReference type="InterPro" id="IPR011044">
    <property type="entry name" value="Quino_amine_DH_bsu"/>
</dbReference>
<dbReference type="InterPro" id="IPR013098">
    <property type="entry name" value="Ig_I-set"/>
</dbReference>
<gene>
    <name evidence="5" type="ORF">Prum_084550</name>
</gene>
<protein>
    <recommendedName>
        <fullName evidence="4">Ig-like domain-containing protein</fullName>
    </recommendedName>
</protein>
<dbReference type="SUPFAM" id="SSF50969">
    <property type="entry name" value="YVTN repeat-like/Quinoprotein amine dehydrogenase"/>
    <property type="match status" value="1"/>
</dbReference>
<keyword evidence="3" id="KW-0732">Signal</keyword>
<reference evidence="5 6" key="2">
    <citation type="submission" date="2020-03" db="EMBL/GenBank/DDBJ databases">
        <authorList>
            <person name="Ichikawa N."/>
            <person name="Kimura A."/>
            <person name="Kitahashi Y."/>
            <person name="Uohara A."/>
        </authorList>
    </citation>
    <scope>NUCLEOTIDE SEQUENCE [LARGE SCALE GENOMIC DNA]</scope>
    <source>
        <strain evidence="5 6">NBRC 108638</strain>
    </source>
</reference>
<feature type="chain" id="PRO_5038624603" description="Ig-like domain-containing protein" evidence="3">
    <location>
        <begin position="21"/>
        <end position="819"/>
    </location>
</feature>
<organism evidence="5 6">
    <name type="scientific">Phytohabitans rumicis</name>
    <dbReference type="NCBI Taxonomy" id="1076125"/>
    <lineage>
        <taxon>Bacteria</taxon>
        <taxon>Bacillati</taxon>
        <taxon>Actinomycetota</taxon>
        <taxon>Actinomycetes</taxon>
        <taxon>Micromonosporales</taxon>
        <taxon>Micromonosporaceae</taxon>
    </lineage>
</organism>
<dbReference type="PROSITE" id="PS50835">
    <property type="entry name" value="IG_LIKE"/>
    <property type="match status" value="1"/>
</dbReference>
<dbReference type="InterPro" id="IPR015943">
    <property type="entry name" value="WD40/YVTN_repeat-like_dom_sf"/>
</dbReference>
<evidence type="ECO:0000256" key="1">
    <source>
        <dbReference type="SAM" id="MobiDB-lite"/>
    </source>
</evidence>
<feature type="signal peptide" evidence="3">
    <location>
        <begin position="1"/>
        <end position="20"/>
    </location>
</feature>
<keyword evidence="2" id="KW-0812">Transmembrane</keyword>
<feature type="domain" description="Ig-like" evidence="4">
    <location>
        <begin position="496"/>
        <end position="582"/>
    </location>
</feature>
<feature type="transmembrane region" description="Helical" evidence="2">
    <location>
        <begin position="783"/>
        <end position="804"/>
    </location>
</feature>
<dbReference type="InterPro" id="IPR007110">
    <property type="entry name" value="Ig-like_dom"/>
</dbReference>
<evidence type="ECO:0000259" key="4">
    <source>
        <dbReference type="PROSITE" id="PS50835"/>
    </source>
</evidence>
<dbReference type="InterPro" id="IPR027273">
    <property type="entry name" value="Neocarzinostatin-like"/>
</dbReference>
<dbReference type="RefSeq" id="WP_173082086.1">
    <property type="nucleotide sequence ID" value="NZ_BAABJB010000036.1"/>
</dbReference>
<evidence type="ECO:0000313" key="5">
    <source>
        <dbReference type="EMBL" id="GFJ94813.1"/>
    </source>
</evidence>
<sequence>MRRTLPLCLAVLAAAATALAVPAGAAAEPVTGTGSEGQRLTVSKTVLDPAGETVRVTGTGYDTAKSIYVAVCQDNGDGNLPTPCAGGADTTGGSDAMKWIGTDPYGSGLAIPWGPGGTFDVQIVVRGKSEGLDCARLTCAVVTRVDHRNSADRSQDVRIPVTFTTPPAGPGEGDGVEPGTVAVKETGVLRVPEGPSPVLLHPESGTLYVGAVLGSGKGGVYALDPATGAELSRVTDVNLGATVRRNAKVSYLIGPAPGDGVYFASGPVLGYTRTGDTQAVGLAAPLARTVRGAAPGLTPDTVFVSRADGTLEEARYTDGAWQTTRSVPIGGSGPVTVDTTTGTVWVGTGIGALTKVDAGTFTASTLAIETGSTEGPSSLTADPRRGRLVLTANLPAAVVVVHAGTGAVLHRVAGEPERPPTRSYLDPSGEVLYVLAPGHPESRVLLYDADTLAPLADPVTAPSNVHGVAARPGGAEFFVTNNAEDTVSRYAKLVSPAVTAHPADLAAQPGADVTFTAAATGTPAPTVRWQVSPDGAQTWHDLAGATETTLSFPARSTQDGYRYRALFTNELGTTRTTAATLTVTAPSPSPSASTPTPAPTPTVTATPTATATPDGPYGTGTGTGADGQTLTVTPVNNLDPASQKVTVTGRGYDESKGIYVAFCAYQGAGQLPTPCLGGADMSGDSHTSAWIANDDPYGAGLATPYGPDGSFEVELTLSAKDESLDCFQVTCAVVTRVDHRNSADRSQDVAVRVGFAGQDPVDPSNPTTPGGGGGRLPRTGSAFVLPVAGLGGLLIAAGIAIVVVTRRRRVPRATTPKAS</sequence>
<dbReference type="Proteomes" id="UP000482960">
    <property type="component" value="Unassembled WGS sequence"/>
</dbReference>
<evidence type="ECO:0000256" key="3">
    <source>
        <dbReference type="SAM" id="SignalP"/>
    </source>
</evidence>
<evidence type="ECO:0000313" key="6">
    <source>
        <dbReference type="Proteomes" id="UP000482960"/>
    </source>
</evidence>
<dbReference type="InterPro" id="IPR036179">
    <property type="entry name" value="Ig-like_dom_sf"/>
</dbReference>
<feature type="region of interest" description="Disordered" evidence="1">
    <location>
        <begin position="579"/>
        <end position="627"/>
    </location>
</feature>
<dbReference type="EMBL" id="BLPG01000001">
    <property type="protein sequence ID" value="GFJ94813.1"/>
    <property type="molecule type" value="Genomic_DNA"/>
</dbReference>
<dbReference type="Gene3D" id="2.60.40.230">
    <property type="entry name" value="Neocarzinostatin-like"/>
    <property type="match status" value="2"/>
</dbReference>
<keyword evidence="2" id="KW-1133">Transmembrane helix</keyword>
<proteinExistence type="predicted"/>
<evidence type="ECO:0000256" key="2">
    <source>
        <dbReference type="SAM" id="Phobius"/>
    </source>
</evidence>
<comment type="caution">
    <text evidence="5">The sequence shown here is derived from an EMBL/GenBank/DDBJ whole genome shotgun (WGS) entry which is preliminary data.</text>
</comment>
<name>A0A6V8LC66_9ACTN</name>
<reference evidence="5 6" key="1">
    <citation type="submission" date="2020-03" db="EMBL/GenBank/DDBJ databases">
        <title>Whole genome shotgun sequence of Phytohabitans rumicis NBRC 108638.</title>
        <authorList>
            <person name="Komaki H."/>
            <person name="Tamura T."/>
        </authorList>
    </citation>
    <scope>NUCLEOTIDE SEQUENCE [LARGE SCALE GENOMIC DNA]</scope>
    <source>
        <strain evidence="5 6">NBRC 108638</strain>
    </source>
</reference>
<dbReference type="SUPFAM" id="SSF48726">
    <property type="entry name" value="Immunoglobulin"/>
    <property type="match status" value="1"/>
</dbReference>
<dbReference type="AlphaFoldDB" id="A0A6V8LC66"/>
<dbReference type="Gene3D" id="2.130.10.10">
    <property type="entry name" value="YVTN repeat-like/Quinoprotein amine dehydrogenase"/>
    <property type="match status" value="1"/>
</dbReference>
<keyword evidence="6" id="KW-1185">Reference proteome</keyword>
<dbReference type="Pfam" id="PF07679">
    <property type="entry name" value="I-set"/>
    <property type="match status" value="1"/>
</dbReference>
<keyword evidence="2" id="KW-0472">Membrane</keyword>
<dbReference type="SUPFAM" id="SSF49319">
    <property type="entry name" value="Actinoxanthin-like"/>
    <property type="match status" value="2"/>
</dbReference>
<accession>A0A6V8LC66</accession>
<feature type="region of interest" description="Disordered" evidence="1">
    <location>
        <begin position="755"/>
        <end position="776"/>
    </location>
</feature>
<feature type="compositionally biased region" description="Low complexity" evidence="1">
    <location>
        <begin position="579"/>
        <end position="616"/>
    </location>
</feature>